<accession>A0A221W7L4</accession>
<keyword evidence="2" id="KW-1185">Reference proteome</keyword>
<protein>
    <submittedName>
        <fullName evidence="1">Uncharacterized protein</fullName>
    </submittedName>
</protein>
<evidence type="ECO:0000313" key="2">
    <source>
        <dbReference type="Proteomes" id="UP000204221"/>
    </source>
</evidence>
<evidence type="ECO:0000313" key="1">
    <source>
        <dbReference type="EMBL" id="ASO21875.1"/>
    </source>
</evidence>
<sequence>MLGFGNQFLNALSQNEVSGSTDLLSKAAFTLRP</sequence>
<gene>
    <name evidence="1" type="ORF">AHOG_21295</name>
</gene>
<proteinExistence type="predicted"/>
<dbReference type="EMBL" id="CP022521">
    <property type="protein sequence ID" value="ASO21875.1"/>
    <property type="molecule type" value="Genomic_DNA"/>
</dbReference>
<dbReference type="AlphaFoldDB" id="A0A221W7L4"/>
<reference evidence="1 2" key="1">
    <citation type="submission" date="2017-07" db="EMBL/GenBank/DDBJ databases">
        <title>Complete genome sequence of Actinoalloteichus hoggarensis DSM 45943, type strain of Actinoalloteichus hoggarensis.</title>
        <authorList>
            <person name="Ruckert C."/>
            <person name="Nouioui I."/>
            <person name="Willmese J."/>
            <person name="van Wezel G."/>
            <person name="Klenk H.-P."/>
            <person name="Kalinowski J."/>
            <person name="Zotchev S.B."/>
        </authorList>
    </citation>
    <scope>NUCLEOTIDE SEQUENCE [LARGE SCALE GENOMIC DNA]</scope>
    <source>
        <strain evidence="1 2">DSM 45943</strain>
    </source>
</reference>
<name>A0A221W7L4_9PSEU</name>
<dbReference type="KEGG" id="ahg:AHOG_21295"/>
<dbReference type="Proteomes" id="UP000204221">
    <property type="component" value="Chromosome"/>
</dbReference>
<organism evidence="1 2">
    <name type="scientific">Actinoalloteichus hoggarensis</name>
    <dbReference type="NCBI Taxonomy" id="1470176"/>
    <lineage>
        <taxon>Bacteria</taxon>
        <taxon>Bacillati</taxon>
        <taxon>Actinomycetota</taxon>
        <taxon>Actinomycetes</taxon>
        <taxon>Pseudonocardiales</taxon>
        <taxon>Pseudonocardiaceae</taxon>
        <taxon>Actinoalloteichus</taxon>
    </lineage>
</organism>